<sequence length="154" mass="17038">MALRNVATGPQPPWILTSGVACRHPTGTVLTDRGHALTLIGEPLSWLPRHEQQIDVWGQLLPGTPPVLLVHDARPLGDHRHQPLWTPPRPQGFTGHIDVRVTTYGHTSVAVTAQRHHYLLDRVLQPDGLYRLTGRISQLTPPTFTFSSATPRGI</sequence>
<proteinExistence type="predicted"/>
<evidence type="ECO:0000313" key="1">
    <source>
        <dbReference type="EMBL" id="GGM52219.1"/>
    </source>
</evidence>
<dbReference type="EMBL" id="BMQG01000011">
    <property type="protein sequence ID" value="GGM52219.1"/>
    <property type="molecule type" value="Genomic_DNA"/>
</dbReference>
<organism evidence="1 2">
    <name type="scientific">Deinococcus arenae</name>
    <dbReference type="NCBI Taxonomy" id="1452751"/>
    <lineage>
        <taxon>Bacteria</taxon>
        <taxon>Thermotogati</taxon>
        <taxon>Deinococcota</taxon>
        <taxon>Deinococci</taxon>
        <taxon>Deinococcales</taxon>
        <taxon>Deinococcaceae</taxon>
        <taxon>Deinococcus</taxon>
    </lineage>
</organism>
<dbReference type="PROSITE" id="PS51257">
    <property type="entry name" value="PROKAR_LIPOPROTEIN"/>
    <property type="match status" value="1"/>
</dbReference>
<gene>
    <name evidence="1" type="ORF">GCM10008956_30390</name>
</gene>
<name>A0A8H9L835_9DEIO</name>
<protein>
    <submittedName>
        <fullName evidence="1">Uncharacterized protein</fullName>
    </submittedName>
</protein>
<dbReference type="Proteomes" id="UP000600547">
    <property type="component" value="Unassembled WGS sequence"/>
</dbReference>
<keyword evidence="2" id="KW-1185">Reference proteome</keyword>
<evidence type="ECO:0000313" key="2">
    <source>
        <dbReference type="Proteomes" id="UP000600547"/>
    </source>
</evidence>
<reference evidence="2" key="1">
    <citation type="journal article" date="2019" name="Int. J. Syst. Evol. Microbiol.">
        <title>The Global Catalogue of Microorganisms (GCM) 10K type strain sequencing project: providing services to taxonomists for standard genome sequencing and annotation.</title>
        <authorList>
            <consortium name="The Broad Institute Genomics Platform"/>
            <consortium name="The Broad Institute Genome Sequencing Center for Infectious Disease"/>
            <person name="Wu L."/>
            <person name="Ma J."/>
        </authorList>
    </citation>
    <scope>NUCLEOTIDE SEQUENCE [LARGE SCALE GENOMIC DNA]</scope>
    <source>
        <strain evidence="2">JCM 31047</strain>
    </source>
</reference>
<accession>A0A8H9L835</accession>
<comment type="caution">
    <text evidence="1">The sequence shown here is derived from an EMBL/GenBank/DDBJ whole genome shotgun (WGS) entry which is preliminary data.</text>
</comment>
<dbReference type="AlphaFoldDB" id="A0A8H9L835"/>